<dbReference type="AlphaFoldDB" id="A0A093J1X4"/>
<feature type="compositionally biased region" description="Basic residues" evidence="1">
    <location>
        <begin position="60"/>
        <end position="69"/>
    </location>
</feature>
<reference evidence="2 3" key="1">
    <citation type="submission" date="2014-04" db="EMBL/GenBank/DDBJ databases">
        <title>Genome evolution of avian class.</title>
        <authorList>
            <person name="Zhang G."/>
            <person name="Li C."/>
        </authorList>
    </citation>
    <scope>NUCLEOTIDE SEQUENCE [LARGE SCALE GENOMIC DNA]</scope>
    <source>
        <strain evidence="2">BGI_N307</strain>
    </source>
</reference>
<evidence type="ECO:0000313" key="3">
    <source>
        <dbReference type="Proteomes" id="UP000053875"/>
    </source>
</evidence>
<keyword evidence="3" id="KW-1185">Reference proteome</keyword>
<feature type="non-terminal residue" evidence="2">
    <location>
        <position position="1"/>
    </location>
</feature>
<name>A0A093J1X4_DRYPU</name>
<proteinExistence type="predicted"/>
<accession>A0A093J1X4</accession>
<feature type="region of interest" description="Disordered" evidence="1">
    <location>
        <begin position="1"/>
        <end position="69"/>
    </location>
</feature>
<feature type="compositionally biased region" description="Acidic residues" evidence="1">
    <location>
        <begin position="21"/>
        <end position="31"/>
    </location>
</feature>
<organism evidence="2 3">
    <name type="scientific">Dryobates pubescens</name>
    <name type="common">Downy woodpecker</name>
    <name type="synonym">Picoides pubescens</name>
    <dbReference type="NCBI Taxonomy" id="118200"/>
    <lineage>
        <taxon>Eukaryota</taxon>
        <taxon>Metazoa</taxon>
        <taxon>Chordata</taxon>
        <taxon>Craniata</taxon>
        <taxon>Vertebrata</taxon>
        <taxon>Euteleostomi</taxon>
        <taxon>Archelosauria</taxon>
        <taxon>Archosauria</taxon>
        <taxon>Dinosauria</taxon>
        <taxon>Saurischia</taxon>
        <taxon>Theropoda</taxon>
        <taxon>Coelurosauria</taxon>
        <taxon>Aves</taxon>
        <taxon>Neognathae</taxon>
        <taxon>Neoaves</taxon>
        <taxon>Telluraves</taxon>
        <taxon>Coraciimorphae</taxon>
        <taxon>Piciformes</taxon>
        <taxon>Picidae</taxon>
        <taxon>Dryobates</taxon>
    </lineage>
</organism>
<evidence type="ECO:0000313" key="2">
    <source>
        <dbReference type="EMBL" id="KFV72974.1"/>
    </source>
</evidence>
<dbReference type="EMBL" id="KL217038">
    <property type="protein sequence ID" value="KFV72974.1"/>
    <property type="molecule type" value="Genomic_DNA"/>
</dbReference>
<dbReference type="Proteomes" id="UP000053875">
    <property type="component" value="Unassembled WGS sequence"/>
</dbReference>
<evidence type="ECO:0000256" key="1">
    <source>
        <dbReference type="SAM" id="MobiDB-lite"/>
    </source>
</evidence>
<gene>
    <name evidence="2" type="ORF">N307_05460</name>
</gene>
<feature type="non-terminal residue" evidence="2">
    <location>
        <position position="69"/>
    </location>
</feature>
<protein>
    <submittedName>
        <fullName evidence="2">Uncharacterized protein</fullName>
    </submittedName>
</protein>
<sequence length="69" mass="7161">HHVGAQVDAEDGDGAQGQGDVGDDEEQEGSDLGDVAGQGVGNRLLQVVEDQPAWGAQRAPCHRGARSER</sequence>